<dbReference type="Gene3D" id="2.60.120.620">
    <property type="entry name" value="q2cbj1_9rhob like domain"/>
    <property type="match status" value="1"/>
</dbReference>
<reference evidence="8" key="1">
    <citation type="submission" date="2023-08" db="EMBL/GenBank/DDBJ databases">
        <authorList>
            <person name="Audoor S."/>
            <person name="Bilcke G."/>
        </authorList>
    </citation>
    <scope>NUCLEOTIDE SEQUENCE</scope>
</reference>
<protein>
    <recommendedName>
        <fullName evidence="7">Fe2OG dioxygenase domain-containing protein</fullName>
    </recommendedName>
</protein>
<evidence type="ECO:0000256" key="5">
    <source>
        <dbReference type="ARBA" id="ARBA00023004"/>
    </source>
</evidence>
<gene>
    <name evidence="8" type="ORF">CYCCA115_LOCUS16067</name>
</gene>
<evidence type="ECO:0000256" key="6">
    <source>
        <dbReference type="SAM" id="MobiDB-lite"/>
    </source>
</evidence>
<feature type="region of interest" description="Disordered" evidence="6">
    <location>
        <begin position="331"/>
        <end position="355"/>
    </location>
</feature>
<feature type="domain" description="Fe2OG dioxygenase" evidence="7">
    <location>
        <begin position="303"/>
        <end position="455"/>
    </location>
</feature>
<evidence type="ECO:0000313" key="9">
    <source>
        <dbReference type="Proteomes" id="UP001295423"/>
    </source>
</evidence>
<dbReference type="PROSITE" id="PS51471">
    <property type="entry name" value="FE2OG_OXY"/>
    <property type="match status" value="1"/>
</dbReference>
<comment type="cofactor">
    <cofactor evidence="1">
        <name>L-ascorbate</name>
        <dbReference type="ChEBI" id="CHEBI:38290"/>
    </cofactor>
</comment>
<evidence type="ECO:0000313" key="8">
    <source>
        <dbReference type="EMBL" id="CAJ1956087.1"/>
    </source>
</evidence>
<evidence type="ECO:0000256" key="2">
    <source>
        <dbReference type="ARBA" id="ARBA00022723"/>
    </source>
</evidence>
<keyword evidence="4" id="KW-0560">Oxidoreductase</keyword>
<dbReference type="InterPro" id="IPR044862">
    <property type="entry name" value="Pro_4_hyd_alph_FE2OG_OXY"/>
</dbReference>
<accession>A0AAD2G0C0</accession>
<keyword evidence="5" id="KW-0408">Iron</keyword>
<proteinExistence type="predicted"/>
<dbReference type="Proteomes" id="UP001295423">
    <property type="component" value="Unassembled WGS sequence"/>
</dbReference>
<dbReference type="PANTHER" id="PTHR10869">
    <property type="entry name" value="PROLYL 4-HYDROXYLASE ALPHA SUBUNIT"/>
    <property type="match status" value="1"/>
</dbReference>
<dbReference type="InterPro" id="IPR005123">
    <property type="entry name" value="Oxoglu/Fe-dep_dioxygenase_dom"/>
</dbReference>
<dbReference type="EMBL" id="CAKOGP040001903">
    <property type="protein sequence ID" value="CAJ1956087.1"/>
    <property type="molecule type" value="Genomic_DNA"/>
</dbReference>
<dbReference type="SMART" id="SM00702">
    <property type="entry name" value="P4Hc"/>
    <property type="match status" value="1"/>
</dbReference>
<evidence type="ECO:0000256" key="1">
    <source>
        <dbReference type="ARBA" id="ARBA00001961"/>
    </source>
</evidence>
<dbReference type="GO" id="GO:0005506">
    <property type="term" value="F:iron ion binding"/>
    <property type="evidence" value="ECO:0007669"/>
    <property type="project" value="InterPro"/>
</dbReference>
<comment type="caution">
    <text evidence="8">The sequence shown here is derived from an EMBL/GenBank/DDBJ whole genome shotgun (WGS) entry which is preliminary data.</text>
</comment>
<feature type="compositionally biased region" description="Basic and acidic residues" evidence="6">
    <location>
        <begin position="338"/>
        <end position="352"/>
    </location>
</feature>
<dbReference type="PANTHER" id="PTHR10869:SF247">
    <property type="entry name" value="FE2OG DIOXYGENASE DOMAIN-CONTAINING PROTEIN"/>
    <property type="match status" value="1"/>
</dbReference>
<dbReference type="GO" id="GO:0031418">
    <property type="term" value="F:L-ascorbic acid binding"/>
    <property type="evidence" value="ECO:0007669"/>
    <property type="project" value="InterPro"/>
</dbReference>
<keyword evidence="3" id="KW-0223">Dioxygenase</keyword>
<evidence type="ECO:0000259" key="7">
    <source>
        <dbReference type="PROSITE" id="PS51471"/>
    </source>
</evidence>
<dbReference type="InterPro" id="IPR006620">
    <property type="entry name" value="Pro_4_hyd_alph"/>
</dbReference>
<name>A0AAD2G0C0_9STRA</name>
<dbReference type="Pfam" id="PF13640">
    <property type="entry name" value="2OG-FeII_Oxy_3"/>
    <property type="match status" value="1"/>
</dbReference>
<dbReference type="InterPro" id="IPR045054">
    <property type="entry name" value="P4HA-like"/>
</dbReference>
<dbReference type="GO" id="GO:0004656">
    <property type="term" value="F:procollagen-proline 4-dioxygenase activity"/>
    <property type="evidence" value="ECO:0007669"/>
    <property type="project" value="TreeGrafter"/>
</dbReference>
<evidence type="ECO:0000256" key="3">
    <source>
        <dbReference type="ARBA" id="ARBA00022964"/>
    </source>
</evidence>
<keyword evidence="2" id="KW-0479">Metal-binding</keyword>
<feature type="compositionally biased region" description="Polar residues" evidence="6">
    <location>
        <begin position="238"/>
        <end position="250"/>
    </location>
</feature>
<evidence type="ECO:0000256" key="4">
    <source>
        <dbReference type="ARBA" id="ARBA00023002"/>
    </source>
</evidence>
<sequence length="458" mass="52234">MAKKRNKGKKRATKRLYDAARKAQKLDIISENGEPDTRAYQQNGRVEQEMKEEIAFNPDDADNANVDATASISDVDLEKTVRTLQVLTSTPQSIEMVRHSKRFKELRRFLHPLVVQQLKTYDKGIDYRHRTTVHLAHQEYGAALTSLQACADLEQIPKQGTIQRWVREVDSCEEGNLKISLLSRILTMGSKNQQDDSNCKTHNMIHPAQDLEDDYEGMNKHDPKLALLQAQQAQNQQPTQSKHQSDSTLAEPTGIDSCEWMIPDSLQNLLFERVKSLLPRTNIELQSRMGEESEVAKRKPCFELNSINKRWRFFRYGQGCVYRPHIDGSWPESKLVPRNKDDEENSTDHDDTINDSEGQQFCQRYKYDTDASGETRSFLTFLIYLNDGFEGGATRFYRPSNGSTGEMVAQGVEPKKGCVLVFPQGNTASLLHEGSAVTKGTKYVVRTDVLYRRKSTNH</sequence>
<dbReference type="GO" id="GO:0005783">
    <property type="term" value="C:endoplasmic reticulum"/>
    <property type="evidence" value="ECO:0007669"/>
    <property type="project" value="TreeGrafter"/>
</dbReference>
<feature type="region of interest" description="Disordered" evidence="6">
    <location>
        <begin position="230"/>
        <end position="252"/>
    </location>
</feature>
<organism evidence="8 9">
    <name type="scientific">Cylindrotheca closterium</name>
    <dbReference type="NCBI Taxonomy" id="2856"/>
    <lineage>
        <taxon>Eukaryota</taxon>
        <taxon>Sar</taxon>
        <taxon>Stramenopiles</taxon>
        <taxon>Ochrophyta</taxon>
        <taxon>Bacillariophyta</taxon>
        <taxon>Bacillariophyceae</taxon>
        <taxon>Bacillariophycidae</taxon>
        <taxon>Bacillariales</taxon>
        <taxon>Bacillariaceae</taxon>
        <taxon>Cylindrotheca</taxon>
    </lineage>
</organism>
<keyword evidence="9" id="KW-1185">Reference proteome</keyword>
<dbReference type="AlphaFoldDB" id="A0AAD2G0C0"/>